<gene>
    <name evidence="1" type="ORF">ACFFP0_24800</name>
</gene>
<organism evidence="1 2">
    <name type="scientific">Rhizobium puerariae</name>
    <dbReference type="NCBI Taxonomy" id="1585791"/>
    <lineage>
        <taxon>Bacteria</taxon>
        <taxon>Pseudomonadati</taxon>
        <taxon>Pseudomonadota</taxon>
        <taxon>Alphaproteobacteria</taxon>
        <taxon>Hyphomicrobiales</taxon>
        <taxon>Rhizobiaceae</taxon>
        <taxon>Rhizobium/Agrobacterium group</taxon>
        <taxon>Rhizobium</taxon>
    </lineage>
</organism>
<comment type="caution">
    <text evidence="1">The sequence shown here is derived from an EMBL/GenBank/DDBJ whole genome shotgun (WGS) entry which is preliminary data.</text>
</comment>
<dbReference type="EMBL" id="JBHMAA010000032">
    <property type="protein sequence ID" value="MFB9952081.1"/>
    <property type="molecule type" value="Genomic_DNA"/>
</dbReference>
<dbReference type="Proteomes" id="UP001589692">
    <property type="component" value="Unassembled WGS sequence"/>
</dbReference>
<accession>A0ABV6AN92</accession>
<protein>
    <submittedName>
        <fullName evidence="1">Uncharacterized protein</fullName>
    </submittedName>
</protein>
<reference evidence="1 2" key="1">
    <citation type="submission" date="2024-09" db="EMBL/GenBank/DDBJ databases">
        <authorList>
            <person name="Sun Q."/>
            <person name="Mori K."/>
        </authorList>
    </citation>
    <scope>NUCLEOTIDE SEQUENCE [LARGE SCALE GENOMIC DNA]</scope>
    <source>
        <strain evidence="1 2">TBRC 4938</strain>
    </source>
</reference>
<evidence type="ECO:0000313" key="2">
    <source>
        <dbReference type="Proteomes" id="UP001589692"/>
    </source>
</evidence>
<name>A0ABV6AN92_9HYPH</name>
<sequence>MDPNKLKRPLERWAGCAACAIASGSTAQMMYFGVEDAKSDIAALAAEVAARDALLREAYSALAFAFKRIHGSARTRDTELANDFAKTRGKIEKLLGKETEYRPEEISQSEALNLGVGGRGVVE</sequence>
<keyword evidence="2" id="KW-1185">Reference proteome</keyword>
<proteinExistence type="predicted"/>
<dbReference type="RefSeq" id="WP_377264898.1">
    <property type="nucleotide sequence ID" value="NZ_JBHMAA010000032.1"/>
</dbReference>
<evidence type="ECO:0000313" key="1">
    <source>
        <dbReference type="EMBL" id="MFB9952081.1"/>
    </source>
</evidence>